<dbReference type="InterPro" id="IPR050563">
    <property type="entry name" value="4-hydroxybenzoyl-CoA_TE"/>
</dbReference>
<dbReference type="HOGENOM" id="CLU_101141_2_2_4"/>
<accession>A0A0C6PEJ7</accession>
<protein>
    <recommendedName>
        <fullName evidence="3">Thioesterase</fullName>
    </recommendedName>
</protein>
<organism evidence="1 2">
    <name type="scientific">Bordetella bronchiseptica 253</name>
    <dbReference type="NCBI Taxonomy" id="568707"/>
    <lineage>
        <taxon>Bacteria</taxon>
        <taxon>Pseudomonadati</taxon>
        <taxon>Pseudomonadota</taxon>
        <taxon>Betaproteobacteria</taxon>
        <taxon>Burkholderiales</taxon>
        <taxon>Alcaligenaceae</taxon>
        <taxon>Bordetella</taxon>
    </lineage>
</organism>
<sequence length="149" mass="17109">MNRDEHAVRTLEVGDAHQVDIPLRWGDSDCLNHVNNTIYFRMMEEARVRILYEAGYELPGQFGVILAHASCDFLRPLTYPGEVRVTHTVVRIGRSSMDLDLTLEKVGEEGEPYARSRNVLVWVNYQTNRAEPWPARLLERMAAQMRPAA</sequence>
<proteinExistence type="predicted"/>
<name>A0A0C6PEJ7_BORBO</name>
<evidence type="ECO:0000313" key="2">
    <source>
        <dbReference type="Proteomes" id="UP000007564"/>
    </source>
</evidence>
<dbReference type="Proteomes" id="UP000007564">
    <property type="component" value="Chromosome"/>
</dbReference>
<reference evidence="1 2" key="1">
    <citation type="journal article" date="2012" name="BMC Genomics">
        <title>Comparative genomics of the classical Bordetella subspecies: the evolution and exchange of virulence-associated diversity amongst closely related pathogens.</title>
        <authorList>
            <person name="Park J."/>
            <person name="Zhang Y."/>
            <person name="Buboltz A.M."/>
            <person name="Zhang X."/>
            <person name="Schuster S.C."/>
            <person name="Ahuja U."/>
            <person name="Liu M."/>
            <person name="Miller J.F."/>
            <person name="Sebaihia M."/>
            <person name="Bentley S.D."/>
            <person name="Parkhill J."/>
            <person name="Harvill E.T."/>
        </authorList>
    </citation>
    <scope>NUCLEOTIDE SEQUENCE [LARGE SCALE GENOMIC DNA]</scope>
    <source>
        <strain evidence="1 2">253</strain>
    </source>
</reference>
<dbReference type="SUPFAM" id="SSF54637">
    <property type="entry name" value="Thioesterase/thiol ester dehydrase-isomerase"/>
    <property type="match status" value="1"/>
</dbReference>
<dbReference type="CDD" id="cd00586">
    <property type="entry name" value="4HBT"/>
    <property type="match status" value="1"/>
</dbReference>
<evidence type="ECO:0008006" key="3">
    <source>
        <dbReference type="Google" id="ProtNLM"/>
    </source>
</evidence>
<dbReference type="PANTHER" id="PTHR31793:SF24">
    <property type="entry name" value="LONG-CHAIN ACYL-COA THIOESTERASE FADM"/>
    <property type="match status" value="1"/>
</dbReference>
<evidence type="ECO:0000313" key="1">
    <source>
        <dbReference type="EMBL" id="CCJ56611.1"/>
    </source>
</evidence>
<dbReference type="GeneID" id="69602301"/>
<dbReference type="KEGG" id="bbh:BN112_4697"/>
<dbReference type="OrthoDB" id="9799036at2"/>
<dbReference type="InterPro" id="IPR029069">
    <property type="entry name" value="HotDog_dom_sf"/>
</dbReference>
<dbReference type="AlphaFoldDB" id="A0A0C6PEJ7"/>
<gene>
    <name evidence="1" type="ORF">BN112_4697</name>
</gene>
<dbReference type="PANTHER" id="PTHR31793">
    <property type="entry name" value="4-HYDROXYBENZOYL-COA THIOESTERASE FAMILY MEMBER"/>
    <property type="match status" value="1"/>
</dbReference>
<dbReference type="GO" id="GO:0047617">
    <property type="term" value="F:fatty acyl-CoA hydrolase activity"/>
    <property type="evidence" value="ECO:0007669"/>
    <property type="project" value="TreeGrafter"/>
</dbReference>
<dbReference type="RefSeq" id="WP_003813730.1">
    <property type="nucleotide sequence ID" value="NC_019382.1"/>
</dbReference>
<dbReference type="Gene3D" id="3.10.129.10">
    <property type="entry name" value="Hotdog Thioesterase"/>
    <property type="match status" value="1"/>
</dbReference>
<dbReference type="EMBL" id="HE965806">
    <property type="protein sequence ID" value="CCJ56611.1"/>
    <property type="molecule type" value="Genomic_DNA"/>
</dbReference>
<dbReference type="Pfam" id="PF13279">
    <property type="entry name" value="4HBT_2"/>
    <property type="match status" value="1"/>
</dbReference>